<dbReference type="OMA" id="MQKDICK"/>
<proteinExistence type="predicted"/>
<comment type="subcellular location">
    <subcellularLocation>
        <location evidence="1">Nucleus</location>
    </subcellularLocation>
</comment>
<dbReference type="GO" id="GO:0008270">
    <property type="term" value="F:zinc ion binding"/>
    <property type="evidence" value="ECO:0007669"/>
    <property type="project" value="InterPro"/>
</dbReference>
<reference evidence="5" key="1">
    <citation type="submission" date="2016-03" db="EMBL/GenBank/DDBJ databases">
        <authorList>
            <person name="Devillers H."/>
        </authorList>
    </citation>
    <scope>NUCLEOTIDE SEQUENCE [LARGE SCALE GENOMIC DNA]</scope>
</reference>
<keyword evidence="5" id="KW-1185">Reference proteome</keyword>
<gene>
    <name evidence="4" type="ORF">LAFE_0F00232G</name>
</gene>
<dbReference type="EMBL" id="LT598490">
    <property type="protein sequence ID" value="SCW02158.1"/>
    <property type="molecule type" value="Genomic_DNA"/>
</dbReference>
<evidence type="ECO:0000256" key="1">
    <source>
        <dbReference type="ARBA" id="ARBA00004123"/>
    </source>
</evidence>
<dbReference type="InterPro" id="IPR021858">
    <property type="entry name" value="Fun_TF"/>
</dbReference>
<dbReference type="Gene3D" id="4.10.240.10">
    <property type="entry name" value="Zn(2)-C6 fungal-type DNA-binding domain"/>
    <property type="match status" value="1"/>
</dbReference>
<dbReference type="Proteomes" id="UP000190831">
    <property type="component" value="Chromosome F"/>
</dbReference>
<dbReference type="GO" id="GO:0000976">
    <property type="term" value="F:transcription cis-regulatory region binding"/>
    <property type="evidence" value="ECO:0007669"/>
    <property type="project" value="TreeGrafter"/>
</dbReference>
<evidence type="ECO:0000256" key="2">
    <source>
        <dbReference type="ARBA" id="ARBA00023242"/>
    </source>
</evidence>
<dbReference type="CDD" id="cd00067">
    <property type="entry name" value="GAL4"/>
    <property type="match status" value="1"/>
</dbReference>
<protein>
    <submittedName>
        <fullName evidence="4">LAFE_0F00232g1_1</fullName>
    </submittedName>
</protein>
<dbReference type="Pfam" id="PF11951">
    <property type="entry name" value="Fungal_trans_2"/>
    <property type="match status" value="1"/>
</dbReference>
<dbReference type="SUPFAM" id="SSF57701">
    <property type="entry name" value="Zn2/Cys6 DNA-binding domain"/>
    <property type="match status" value="1"/>
</dbReference>
<dbReference type="OrthoDB" id="5229455at2759"/>
<dbReference type="GO" id="GO:0005634">
    <property type="term" value="C:nucleus"/>
    <property type="evidence" value="ECO:0007669"/>
    <property type="project" value="UniProtKB-SubCell"/>
</dbReference>
<evidence type="ECO:0000313" key="4">
    <source>
        <dbReference type="EMBL" id="SCW02158.1"/>
    </source>
</evidence>
<name>A0A1G4MEG4_LACFM</name>
<dbReference type="SMART" id="SM00066">
    <property type="entry name" value="GAL4"/>
    <property type="match status" value="1"/>
</dbReference>
<dbReference type="AlphaFoldDB" id="A0A1G4MEG4"/>
<dbReference type="PROSITE" id="PS50048">
    <property type="entry name" value="ZN2_CY6_FUNGAL_2"/>
    <property type="match status" value="1"/>
</dbReference>
<dbReference type="Pfam" id="PF00172">
    <property type="entry name" value="Zn_clus"/>
    <property type="match status" value="1"/>
</dbReference>
<dbReference type="GO" id="GO:0045944">
    <property type="term" value="P:positive regulation of transcription by RNA polymerase II"/>
    <property type="evidence" value="ECO:0007669"/>
    <property type="project" value="TreeGrafter"/>
</dbReference>
<dbReference type="STRING" id="4955.A0A1G4MEG4"/>
<dbReference type="GO" id="GO:0000981">
    <property type="term" value="F:DNA-binding transcription factor activity, RNA polymerase II-specific"/>
    <property type="evidence" value="ECO:0007669"/>
    <property type="project" value="InterPro"/>
</dbReference>
<dbReference type="PANTHER" id="PTHR37534:SF43">
    <property type="entry name" value="FINGER DOMAIN PROTEIN, PUTATIVE (AFU_ORTHOLOGUE AFUA_1G01850)-RELATED"/>
    <property type="match status" value="1"/>
</dbReference>
<dbReference type="InterPro" id="IPR036864">
    <property type="entry name" value="Zn2-C6_fun-type_DNA-bd_sf"/>
</dbReference>
<evidence type="ECO:0000259" key="3">
    <source>
        <dbReference type="PROSITE" id="PS50048"/>
    </source>
</evidence>
<feature type="domain" description="Zn(2)-C6 fungal-type" evidence="3">
    <location>
        <begin position="8"/>
        <end position="38"/>
    </location>
</feature>
<organism evidence="4 5">
    <name type="scientific">Lachancea fermentati</name>
    <name type="common">Zygosaccharomyces fermentati</name>
    <dbReference type="NCBI Taxonomy" id="4955"/>
    <lineage>
        <taxon>Eukaryota</taxon>
        <taxon>Fungi</taxon>
        <taxon>Dikarya</taxon>
        <taxon>Ascomycota</taxon>
        <taxon>Saccharomycotina</taxon>
        <taxon>Saccharomycetes</taxon>
        <taxon>Saccharomycetales</taxon>
        <taxon>Saccharomycetaceae</taxon>
        <taxon>Lachancea</taxon>
    </lineage>
</organism>
<sequence>MLAKSRNPCRNCVKQKTRCDRVRPVCKTCAEKRVSCKYDLALQWGGRPFKNMSKHLKLPKGCIMEDGVLTVEKKKKRAHKCKAELEKSAHVNYLSSEVESSPNTPFMSMIVKQKILLHSVECMFKLPPGRLPAMDFVLGSSQYKNLLDFFINRTSRVLVSVDDGNRELNPFRDTVLQMAIHSLTLMKIIIAFAAEHRHQLMARKVGIGSSSVEKNLRSNSKDKVSQQLLNEAIQGLVTKLERRDEKYSEQTLASVLMLAAYGIFFGDRRAKWSSHLTGARIILRKMLGPSRSGTIVVRYTGAQEPQYFLYRWFTYISVMGLLSCATSAYSEEIAVDFSSFNRSRSSLARIGEFDSIEYNLGMEAEVLEMLNKVGSIVMKSEKQGSKLPFGKLVADAVELDYKITRYLDRREMEQNIFSDRASSSDQFLRATNILFCLSGILHLRRRVMGMPPNSSLVREVVLQAASILEKKIPANSTTLCSITSCLFTCGCECVEPDLVHLQPLFLSRLEQVIELGMSSTLQAKNIMEECWRTGNDWWIICKQWGTDLSFGL</sequence>
<dbReference type="PANTHER" id="PTHR37534">
    <property type="entry name" value="TRANSCRIPTIONAL ACTIVATOR PROTEIN UGA3"/>
    <property type="match status" value="1"/>
</dbReference>
<dbReference type="InterPro" id="IPR001138">
    <property type="entry name" value="Zn2Cys6_DnaBD"/>
</dbReference>
<accession>A0A1G4MEG4</accession>
<evidence type="ECO:0000313" key="5">
    <source>
        <dbReference type="Proteomes" id="UP000190831"/>
    </source>
</evidence>
<keyword evidence="2" id="KW-0539">Nucleus</keyword>